<dbReference type="Proteomes" id="UP001243989">
    <property type="component" value="Unassembled WGS sequence"/>
</dbReference>
<accession>A0AAI9ZD92</accession>
<reference evidence="1" key="1">
    <citation type="submission" date="2021-06" db="EMBL/GenBank/DDBJ databases">
        <title>Comparative genomics, transcriptomics and evolutionary studies reveal genomic signatures of adaptation to plant cell wall in hemibiotrophic fungi.</title>
        <authorList>
            <consortium name="DOE Joint Genome Institute"/>
            <person name="Baroncelli R."/>
            <person name="Diaz J.F."/>
            <person name="Benocci T."/>
            <person name="Peng M."/>
            <person name="Battaglia E."/>
            <person name="Haridas S."/>
            <person name="Andreopoulos W."/>
            <person name="Labutti K."/>
            <person name="Pangilinan J."/>
            <person name="Floch G.L."/>
            <person name="Makela M.R."/>
            <person name="Henrissat B."/>
            <person name="Grigoriev I.V."/>
            <person name="Crouch J.A."/>
            <person name="De Vries R.P."/>
            <person name="Sukno S.A."/>
            <person name="Thon M.R."/>
        </authorList>
    </citation>
    <scope>NUCLEOTIDE SEQUENCE</scope>
    <source>
        <strain evidence="1">CBS 102054</strain>
    </source>
</reference>
<dbReference type="RefSeq" id="XP_060438368.1">
    <property type="nucleotide sequence ID" value="XM_060591605.1"/>
</dbReference>
<dbReference type="AlphaFoldDB" id="A0AAI9ZD92"/>
<evidence type="ECO:0000313" key="2">
    <source>
        <dbReference type="Proteomes" id="UP001243989"/>
    </source>
</evidence>
<organism evidence="1 2">
    <name type="scientific">Colletotrichum phormii</name>
    <dbReference type="NCBI Taxonomy" id="359342"/>
    <lineage>
        <taxon>Eukaryota</taxon>
        <taxon>Fungi</taxon>
        <taxon>Dikarya</taxon>
        <taxon>Ascomycota</taxon>
        <taxon>Pezizomycotina</taxon>
        <taxon>Sordariomycetes</taxon>
        <taxon>Hypocreomycetidae</taxon>
        <taxon>Glomerellales</taxon>
        <taxon>Glomerellaceae</taxon>
        <taxon>Colletotrichum</taxon>
        <taxon>Colletotrichum acutatum species complex</taxon>
    </lineage>
</organism>
<proteinExistence type="predicted"/>
<keyword evidence="2" id="KW-1185">Reference proteome</keyword>
<protein>
    <submittedName>
        <fullName evidence="1">Uncharacterized protein</fullName>
    </submittedName>
</protein>
<comment type="caution">
    <text evidence="1">The sequence shown here is derived from an EMBL/GenBank/DDBJ whole genome shotgun (WGS) entry which is preliminary data.</text>
</comment>
<name>A0AAI9ZD92_9PEZI</name>
<dbReference type="EMBL" id="JAHMHQ010000036">
    <property type="protein sequence ID" value="KAK1622373.1"/>
    <property type="molecule type" value="Genomic_DNA"/>
</dbReference>
<sequence length="53" mass="5419">MSATPASPIPIILSCLLDSEYRSSRSLAISEALSSPATTILQCCSKSHPLGGG</sequence>
<dbReference type="GeneID" id="85476467"/>
<gene>
    <name evidence="1" type="ORF">BDP81DRAFT_441574</name>
</gene>
<evidence type="ECO:0000313" key="1">
    <source>
        <dbReference type="EMBL" id="KAK1622373.1"/>
    </source>
</evidence>